<sequence>MTIRSESDANGPIEIPADRYWGAQTARALRLFPQEGPRLPVSFLRAFGLQKAAAARANMALGVLDRERGERILAAAVELRDGRFDDHFPLSIWQTGSGTQTNMNANEVLANRANELSGQPLGTRDPIHPNDHVNLGQSSNDTFPTVMHVAAVLELQDGVLPALDQLETAFARLETDHGAYVRMGRTHLNDAVPVTLGQTLASYRRQVSQAQKRIAATLADLKVLSQGGTAAGSGLNAAEGFDQAFCAALSDATGIDFAPNPVKVEGMAAHDALVAASAALEGLATALIHILNDIRLLAAGPRAGLAELTLPDDGLSSSIMPGKRNATLAEALLQVCFRVIGNHTTVVWAAGSGLFELNVAKPVLIHAFLESATALKVAIASFVAGTLNGLEVNGERMAHYVNSSLMLATALTPRLGYDRVAEVIRLADLENLTLREACARFGVISMQDYDALIDPARMANGGRMKEGERE</sequence>
<dbReference type="FunFam" id="1.10.275.10:FF:000001">
    <property type="entry name" value="Fumarate hydratase, mitochondrial"/>
    <property type="match status" value="1"/>
</dbReference>
<reference evidence="6" key="1">
    <citation type="submission" date="2006-06" db="EMBL/GenBank/DDBJ databases">
        <title>Complete sequence of chromosome of Chelativorans sp. BNC1.</title>
        <authorList>
            <consortium name="US DOE Joint Genome Institute"/>
            <person name="Copeland A."/>
            <person name="Lucas S."/>
            <person name="Lapidus A."/>
            <person name="Barry K."/>
            <person name="Detter J.C."/>
            <person name="Glavina del Rio T."/>
            <person name="Hammon N."/>
            <person name="Israni S."/>
            <person name="Dalin E."/>
            <person name="Tice H."/>
            <person name="Pitluck S."/>
            <person name="Chertkov O."/>
            <person name="Brettin T."/>
            <person name="Bruce D."/>
            <person name="Han C."/>
            <person name="Tapia R."/>
            <person name="Gilna P."/>
            <person name="Schmutz J."/>
            <person name="Larimer F."/>
            <person name="Land M."/>
            <person name="Hauser L."/>
            <person name="Kyrpides N."/>
            <person name="Mikhailova N."/>
            <person name="Richardson P."/>
        </authorList>
    </citation>
    <scope>NUCLEOTIDE SEQUENCE</scope>
    <source>
        <strain evidence="6">BNC1</strain>
    </source>
</reference>
<dbReference type="InterPro" id="IPR024083">
    <property type="entry name" value="Fumarase/histidase_N"/>
</dbReference>
<organism evidence="6">
    <name type="scientific">Chelativorans sp. (strain BNC1)</name>
    <dbReference type="NCBI Taxonomy" id="266779"/>
    <lineage>
        <taxon>Bacteria</taxon>
        <taxon>Pseudomonadati</taxon>
        <taxon>Pseudomonadota</taxon>
        <taxon>Alphaproteobacteria</taxon>
        <taxon>Hyphomicrobiales</taxon>
        <taxon>Phyllobacteriaceae</taxon>
        <taxon>Chelativorans</taxon>
    </lineage>
</organism>
<dbReference type="GO" id="GO:0006099">
    <property type="term" value="P:tricarboxylic acid cycle"/>
    <property type="evidence" value="ECO:0007669"/>
    <property type="project" value="InterPro"/>
</dbReference>
<evidence type="ECO:0000259" key="4">
    <source>
        <dbReference type="Pfam" id="PF00206"/>
    </source>
</evidence>
<dbReference type="eggNOG" id="COG0114">
    <property type="taxonomic scope" value="Bacteria"/>
</dbReference>
<dbReference type="InterPro" id="IPR022761">
    <property type="entry name" value="Fumarate_lyase_N"/>
</dbReference>
<accession>Q11C85</accession>
<dbReference type="GO" id="GO:0006106">
    <property type="term" value="P:fumarate metabolic process"/>
    <property type="evidence" value="ECO:0007669"/>
    <property type="project" value="InterPro"/>
</dbReference>
<dbReference type="EMBL" id="CP000390">
    <property type="protein sequence ID" value="ABG64990.1"/>
    <property type="molecule type" value="Genomic_DNA"/>
</dbReference>
<dbReference type="Gene3D" id="1.20.200.10">
    <property type="entry name" value="Fumarase/aspartase (Central domain)"/>
    <property type="match status" value="1"/>
</dbReference>
<dbReference type="Pfam" id="PF00206">
    <property type="entry name" value="Lyase_1"/>
    <property type="match status" value="1"/>
</dbReference>
<dbReference type="GO" id="GO:0004333">
    <property type="term" value="F:fumarate hydratase activity"/>
    <property type="evidence" value="ECO:0007669"/>
    <property type="project" value="UniProtKB-EC"/>
</dbReference>
<dbReference type="PANTHER" id="PTHR11444">
    <property type="entry name" value="ASPARTATEAMMONIA/ARGININOSUCCINATE/ADENYLOSUCCINATE LYASE"/>
    <property type="match status" value="1"/>
</dbReference>
<name>Q11C85_CHESB</name>
<protein>
    <recommendedName>
        <fullName evidence="2">fumarate hydratase</fullName>
        <ecNumber evidence="2">4.2.1.2</ecNumber>
    </recommendedName>
</protein>
<dbReference type="Gene3D" id="1.10.275.10">
    <property type="entry name" value="Fumarase/aspartase (N-terminal domain)"/>
    <property type="match status" value="1"/>
</dbReference>
<proteinExistence type="inferred from homology"/>
<evidence type="ECO:0000256" key="3">
    <source>
        <dbReference type="ARBA" id="ARBA00023239"/>
    </source>
</evidence>
<dbReference type="KEGG" id="mes:Meso_3621"/>
<dbReference type="InterPro" id="IPR005677">
    <property type="entry name" value="Fum_hydII"/>
</dbReference>
<dbReference type="STRING" id="266779.Meso_3621"/>
<keyword evidence="3 6" id="KW-0456">Lyase</keyword>
<comment type="similarity">
    <text evidence="1">Belongs to the class-II fumarase/aspartase family. Fumarase subfamily.</text>
</comment>
<dbReference type="InterPro" id="IPR000362">
    <property type="entry name" value="Fumarate_lyase_fam"/>
</dbReference>
<dbReference type="FunFam" id="1.20.200.10:FF:000001">
    <property type="entry name" value="Fumarate hydratase, mitochondrial"/>
    <property type="match status" value="1"/>
</dbReference>
<dbReference type="PANTHER" id="PTHR11444:SF26">
    <property type="entry name" value="FUMARATE HYDRATASE"/>
    <property type="match status" value="1"/>
</dbReference>
<dbReference type="AlphaFoldDB" id="Q11C85"/>
<dbReference type="Gene3D" id="1.10.40.30">
    <property type="entry name" value="Fumarase/aspartase (C-terminal domain)"/>
    <property type="match status" value="1"/>
</dbReference>
<gene>
    <name evidence="6" type="ordered locus">Meso_3621</name>
</gene>
<dbReference type="OrthoDB" id="9802809at2"/>
<feature type="domain" description="Fumarase C C-terminal" evidence="5">
    <location>
        <begin position="407"/>
        <end position="459"/>
    </location>
</feature>
<dbReference type="PRINTS" id="PR00149">
    <property type="entry name" value="FUMRATELYASE"/>
</dbReference>
<dbReference type="Pfam" id="PF10415">
    <property type="entry name" value="FumaraseC_C"/>
    <property type="match status" value="1"/>
</dbReference>
<evidence type="ECO:0000313" key="6">
    <source>
        <dbReference type="EMBL" id="ABG64990.1"/>
    </source>
</evidence>
<dbReference type="InterPro" id="IPR008948">
    <property type="entry name" value="L-Aspartase-like"/>
</dbReference>
<dbReference type="EC" id="4.2.1.2" evidence="2"/>
<evidence type="ECO:0000256" key="2">
    <source>
        <dbReference type="ARBA" id="ARBA00012921"/>
    </source>
</evidence>
<evidence type="ECO:0000256" key="1">
    <source>
        <dbReference type="ARBA" id="ARBA00009084"/>
    </source>
</evidence>
<dbReference type="HOGENOM" id="CLU_021594_4_1_5"/>
<dbReference type="SUPFAM" id="SSF48557">
    <property type="entry name" value="L-aspartase-like"/>
    <property type="match status" value="1"/>
</dbReference>
<feature type="domain" description="Fumarate lyase N-terminal" evidence="4">
    <location>
        <begin position="11"/>
        <end position="341"/>
    </location>
</feature>
<dbReference type="InterPro" id="IPR018951">
    <property type="entry name" value="Fumarase_C_C"/>
</dbReference>
<evidence type="ECO:0000259" key="5">
    <source>
        <dbReference type="Pfam" id="PF10415"/>
    </source>
</evidence>